<evidence type="ECO:0000256" key="1">
    <source>
        <dbReference type="SAM" id="MobiDB-lite"/>
    </source>
</evidence>
<dbReference type="InterPro" id="IPR011009">
    <property type="entry name" value="Kinase-like_dom_sf"/>
</dbReference>
<evidence type="ECO:0000313" key="4">
    <source>
        <dbReference type="Proteomes" id="UP000247702"/>
    </source>
</evidence>
<dbReference type="Proteomes" id="UP000247702">
    <property type="component" value="Unassembled WGS sequence"/>
</dbReference>
<dbReference type="Gene3D" id="1.10.510.10">
    <property type="entry name" value="Transferase(Phosphotransferase) domain 1"/>
    <property type="match status" value="2"/>
</dbReference>
<feature type="region of interest" description="Disordered" evidence="1">
    <location>
        <begin position="1"/>
        <end position="58"/>
    </location>
</feature>
<dbReference type="InterPro" id="IPR051681">
    <property type="entry name" value="Ser/Thr_Kinases-Pseudokinases"/>
</dbReference>
<feature type="domain" description="Protein kinase" evidence="2">
    <location>
        <begin position="764"/>
        <end position="1011"/>
    </location>
</feature>
<dbReference type="SUPFAM" id="SSF56112">
    <property type="entry name" value="Protein kinase-like (PK-like)"/>
    <property type="match status" value="1"/>
</dbReference>
<comment type="caution">
    <text evidence="3">The sequence shown here is derived from an EMBL/GenBank/DDBJ whole genome shotgun (WGS) entry which is preliminary data.</text>
</comment>
<accession>A0A2Z6RK80</accession>
<evidence type="ECO:0000313" key="3">
    <source>
        <dbReference type="EMBL" id="GBC02684.1"/>
    </source>
</evidence>
<organism evidence="3 4">
    <name type="scientific">Rhizophagus clarus</name>
    <dbReference type="NCBI Taxonomy" id="94130"/>
    <lineage>
        <taxon>Eukaryota</taxon>
        <taxon>Fungi</taxon>
        <taxon>Fungi incertae sedis</taxon>
        <taxon>Mucoromycota</taxon>
        <taxon>Glomeromycotina</taxon>
        <taxon>Glomeromycetes</taxon>
        <taxon>Glomerales</taxon>
        <taxon>Glomeraceae</taxon>
        <taxon>Rhizophagus</taxon>
    </lineage>
</organism>
<feature type="compositionally biased region" description="Acidic residues" evidence="1">
    <location>
        <begin position="1"/>
        <end position="44"/>
    </location>
</feature>
<dbReference type="GO" id="GO:0005524">
    <property type="term" value="F:ATP binding"/>
    <property type="evidence" value="ECO:0007669"/>
    <property type="project" value="InterPro"/>
</dbReference>
<keyword evidence="4" id="KW-1185">Reference proteome</keyword>
<reference evidence="3 4" key="1">
    <citation type="submission" date="2017-11" db="EMBL/GenBank/DDBJ databases">
        <title>The genome of Rhizophagus clarus HR1 reveals common genetic basis of auxotrophy among arbuscular mycorrhizal fungi.</title>
        <authorList>
            <person name="Kobayashi Y."/>
        </authorList>
    </citation>
    <scope>NUCLEOTIDE SEQUENCE [LARGE SCALE GENOMIC DNA]</scope>
    <source>
        <strain evidence="3 4">HR1</strain>
    </source>
</reference>
<dbReference type="EMBL" id="BEXD01003843">
    <property type="protein sequence ID" value="GBC02684.1"/>
    <property type="molecule type" value="Genomic_DNA"/>
</dbReference>
<dbReference type="PROSITE" id="PS50011">
    <property type="entry name" value="PROTEIN_KINASE_DOM"/>
    <property type="match status" value="1"/>
</dbReference>
<dbReference type="PANTHER" id="PTHR44329:SF291">
    <property type="entry name" value="PROTEIN KINASE DOMAIN-CONTAINING PROTEIN"/>
    <property type="match status" value="1"/>
</dbReference>
<dbReference type="InterPro" id="IPR001245">
    <property type="entry name" value="Ser-Thr/Tyr_kinase_cat_dom"/>
</dbReference>
<name>A0A2Z6RK80_9GLOM</name>
<dbReference type="PANTHER" id="PTHR44329">
    <property type="entry name" value="SERINE/THREONINE-PROTEIN KINASE TNNI3K-RELATED"/>
    <property type="match status" value="1"/>
</dbReference>
<dbReference type="GO" id="GO:0004674">
    <property type="term" value="F:protein serine/threonine kinase activity"/>
    <property type="evidence" value="ECO:0007669"/>
    <property type="project" value="TreeGrafter"/>
</dbReference>
<protein>
    <recommendedName>
        <fullName evidence="2">Protein kinase domain-containing protein</fullName>
    </recommendedName>
</protein>
<dbReference type="Pfam" id="PF07714">
    <property type="entry name" value="PK_Tyr_Ser-Thr"/>
    <property type="match status" value="2"/>
</dbReference>
<sequence length="1119" mass="131538">MSDDDYDSNLEAEDVEMMEEDFDFDNDDFNNFDFDIDIDLDEPEDHSSTSSQTTSEKKNTSECEKCKKEYTNIKNKWCKSCQINNLKENFTNWTSENEKIDNFIQETQLKINDYDEIIFEWISYDQFNEIKEIKNDNLITDYSAIWKDGPLIYKKTLKKYERCSNMLFTLKYLHNSQNFINEFLNEVKTYLTYENNNILDVYGISQNPETKDYIIVLQNGYCGKCNEMYKDLMRKWCKLCRMDFLKNNAITQNSGNKVIDNFIQKKQLKISDYDDMVFEWIPYNQFDNIKEIGKDDSSTLYKATWTDGPLEYNEDSNKYERKSCEKIALKCLHNSSQDIINEFLNQVKASENILYMYGLSQNPDTKDYIIVLKDLYCEKCGKKYVKYNIVDTPYWHSNSNWCRQCIINHLKENFTTWSSGNEDIDDFIQKTQLNFEPEDLVFEWIPNNHFNDVKEIGKNDSATIYSAIWKGGPLSYDEDQKELIRESDKKVALKCLHNSQIVVSEFLNEVKTCLMIKSESDNLLEKSLNTYGISQNPDTNDYIIVQSDGYCEKCGQEYTCKLYKWCEPCQLNYLKNAFNNWTSGNEKIDNFIRNKQSEINDYDDMVFEWIPYNQLNDIREIGECDSFKICSATWKDGSFNFDKNNFEYKRDSNQKVALKILNNSSNIIEEFLNKVEESNDIVYGISQKPDTKDYIMILRDKYCEKCGKEYANVDFKWCKLCHLKENFTNWTSGSERIDKFIEDMQLKIDDYYGIVFEWIPYDQFSDIKEIGRGGFATVYSAIWKDGPLEYDDNENKHKRTKNKKIALKCLNNSLNISDKFLNEIKAYSLEGTDGSILATYGMSQNPETKDYIMVLQYAEGGTLKDCIDINFEILPWEVKLEILATISGGLEEIHQNKQLVHRDFHVGNILFDALVAPEVLNGYPYTQAADIYSLGMIMYFVATGRQPFADCAHDTFLLSNIRNGVRPVIHESEAPECYIDLMEECWDSNPDNRPSADEIREFLELYQHSYTMDAFTFKQVRSIKKEREHYEIKSQFEEAEEYRKTNLLEFERKKSINNVKAVYKSRLLNPIMEDVPNHDNEFSDDMAVEDLLLQHVNSEFSDEIAVEQLLLQHMMQADN</sequence>
<dbReference type="AlphaFoldDB" id="A0A2Z6RK80"/>
<gene>
    <name evidence="3" type="ORF">RclHR1_04750012</name>
</gene>
<dbReference type="InterPro" id="IPR000719">
    <property type="entry name" value="Prot_kinase_dom"/>
</dbReference>
<evidence type="ECO:0000259" key="2">
    <source>
        <dbReference type="PROSITE" id="PS50011"/>
    </source>
</evidence>
<proteinExistence type="predicted"/>
<dbReference type="Gene3D" id="1.10.10.1010">
    <property type="entry name" value="Intein homing endonuclease, domain IV"/>
    <property type="match status" value="1"/>
</dbReference>